<name>A0A9B0UF72_CHRAS</name>
<dbReference type="OrthoDB" id="10259640at2759"/>
<dbReference type="SUPFAM" id="SSF52540">
    <property type="entry name" value="P-loop containing nucleoside triphosphate hydrolases"/>
    <property type="match status" value="1"/>
</dbReference>
<protein>
    <recommendedName>
        <fullName evidence="4">ATP-dependent RNA helicase</fullName>
        <ecNumber evidence="4">3.6.4.13</ecNumber>
    </recommendedName>
</protein>
<keyword evidence="5" id="KW-1185">Reference proteome</keyword>
<accession>A0A9B0UF72</accession>
<evidence type="ECO:0000256" key="3">
    <source>
        <dbReference type="ARBA" id="ARBA00022840"/>
    </source>
</evidence>
<reference evidence="6" key="1">
    <citation type="submission" date="2025-08" db="UniProtKB">
        <authorList>
            <consortium name="RefSeq"/>
        </authorList>
    </citation>
    <scope>IDENTIFICATION</scope>
    <source>
        <tissue evidence="6">Spleen</tissue>
    </source>
</reference>
<comment type="domain">
    <text evidence="4">The Q motif is unique to and characteristic of the DEAD box family of RNA helicases and controls ATP binding and hydrolysis.</text>
</comment>
<feature type="non-terminal residue" evidence="6">
    <location>
        <position position="1"/>
    </location>
</feature>
<evidence type="ECO:0000256" key="2">
    <source>
        <dbReference type="ARBA" id="ARBA00022801"/>
    </source>
</evidence>
<evidence type="ECO:0000256" key="4">
    <source>
        <dbReference type="RuleBase" id="RU365068"/>
    </source>
</evidence>
<dbReference type="GeneID" id="102838219"/>
<dbReference type="Gene3D" id="3.40.50.300">
    <property type="entry name" value="P-loop containing nucleotide triphosphate hydrolases"/>
    <property type="match status" value="1"/>
</dbReference>
<comment type="similarity">
    <text evidence="4">Belongs to the DEAD box helicase family.</text>
</comment>
<feature type="non-terminal residue" evidence="6">
    <location>
        <position position="145"/>
    </location>
</feature>
<dbReference type="GO" id="GO:0003723">
    <property type="term" value="F:RNA binding"/>
    <property type="evidence" value="ECO:0007669"/>
    <property type="project" value="UniProtKB-UniRule"/>
</dbReference>
<proteinExistence type="inferred from homology"/>
<keyword evidence="1 4" id="KW-0547">Nucleotide-binding</keyword>
<dbReference type="AlphaFoldDB" id="A0A9B0UF72"/>
<dbReference type="EC" id="3.6.4.13" evidence="4"/>
<dbReference type="GO" id="GO:0003724">
    <property type="term" value="F:RNA helicase activity"/>
    <property type="evidence" value="ECO:0007669"/>
    <property type="project" value="UniProtKB-EC"/>
</dbReference>
<dbReference type="RefSeq" id="XP_006878155.1">
    <property type="nucleotide sequence ID" value="XM_006878093.1"/>
</dbReference>
<dbReference type="GO" id="GO:0005524">
    <property type="term" value="F:ATP binding"/>
    <property type="evidence" value="ECO:0007669"/>
    <property type="project" value="UniProtKB-UniRule"/>
</dbReference>
<keyword evidence="2 4" id="KW-0378">Hydrolase</keyword>
<dbReference type="InterPro" id="IPR027417">
    <property type="entry name" value="P-loop_NTPase"/>
</dbReference>
<organism evidence="5 6">
    <name type="scientific">Chrysochloris asiatica</name>
    <name type="common">Cape golden mole</name>
    <dbReference type="NCBI Taxonomy" id="185453"/>
    <lineage>
        <taxon>Eukaryota</taxon>
        <taxon>Metazoa</taxon>
        <taxon>Chordata</taxon>
        <taxon>Craniata</taxon>
        <taxon>Vertebrata</taxon>
        <taxon>Euteleostomi</taxon>
        <taxon>Mammalia</taxon>
        <taxon>Eutheria</taxon>
        <taxon>Afrotheria</taxon>
        <taxon>Chrysochloridae</taxon>
        <taxon>Chrysochlorinae</taxon>
        <taxon>Chrysochloris</taxon>
    </lineage>
</organism>
<evidence type="ECO:0000313" key="6">
    <source>
        <dbReference type="RefSeq" id="XP_006878155.1"/>
    </source>
</evidence>
<gene>
    <name evidence="6" type="primary">LOC102838219</name>
</gene>
<comment type="catalytic activity">
    <reaction evidence="4">
        <text>ATP + H2O = ADP + phosphate + H(+)</text>
        <dbReference type="Rhea" id="RHEA:13065"/>
        <dbReference type="ChEBI" id="CHEBI:15377"/>
        <dbReference type="ChEBI" id="CHEBI:15378"/>
        <dbReference type="ChEBI" id="CHEBI:30616"/>
        <dbReference type="ChEBI" id="CHEBI:43474"/>
        <dbReference type="ChEBI" id="CHEBI:456216"/>
        <dbReference type="EC" id="3.6.4.13"/>
    </reaction>
</comment>
<comment type="function">
    <text evidence="4">RNA helicase.</text>
</comment>
<keyword evidence="4" id="KW-0694">RNA-binding</keyword>
<evidence type="ECO:0000313" key="5">
    <source>
        <dbReference type="Proteomes" id="UP000504623"/>
    </source>
</evidence>
<dbReference type="PANTHER" id="PTHR24031">
    <property type="entry name" value="RNA HELICASE"/>
    <property type="match status" value="1"/>
</dbReference>
<keyword evidence="4" id="KW-0347">Helicase</keyword>
<keyword evidence="3 4" id="KW-0067">ATP-binding</keyword>
<dbReference type="GO" id="GO:0016787">
    <property type="term" value="F:hydrolase activity"/>
    <property type="evidence" value="ECO:0007669"/>
    <property type="project" value="UniProtKB-KW"/>
</dbReference>
<dbReference type="Proteomes" id="UP000504623">
    <property type="component" value="Unplaced"/>
</dbReference>
<sequence>LARISLKKEPLYVGVDDDKANATVDGLEQGYVVCASEKRFLLLFTFLKKNRKKKLMVFFSSCKSVKFHYELLNYIDLPVMAIHVSDNNEFLLTARGLNGRGHALLILRPEELGFLRYLKQSKVKILVPLSEFEFSWSKISDIQSQ</sequence>
<evidence type="ECO:0000256" key="1">
    <source>
        <dbReference type="ARBA" id="ARBA00022741"/>
    </source>
</evidence>